<dbReference type="SMART" id="SM00493">
    <property type="entry name" value="TOPRIM"/>
    <property type="match status" value="1"/>
</dbReference>
<sequence>MLENSKTAIETTAKERQNYANTVVLAADAADNSHPYAKLKGGLSLKGLYWMKSIPRSEFFDNPTLSGTLDNVLIVPVKDAKEKLISLQAITGEGNKFFMSKGTTKGGMFVLEGETDTVYVAEGYATAASIHEATSKTVVCAFNANNLLVVAPTTKEIFPNAVVVVAADNDAAKEAEGKGNKGKEIALKLFEEENIAYSMPKFESVNDGSDWNDFACSNGLEALLGSLIANTIVPARSIDSFDDAIEHLSIEAEDTEVFDKALKFIDSADTLFQTRMMTKLKAQTGVPFKDMKSRMHKLSMKEKPTQLSHGEMASKLVSNAGETEMVGAFGSMWTYQSVTGLWEEKKLSKLGAEVFHKFNDQKYCKRGSDYRSVANFAYDLQEEQSFFENAPFGVNTPDGFLCIQNSKVTLEETTPLHRARHCLGFNPSEDAEPKAFLNMINEAFVGLYPNEQIRQLRMAFGLSLFGIMPQQQRAVFLYGAPGSGKSVVLKVLSSMLPEEAITSISPYAFDDEYQRAAMAGKRFNLVPEMEKNKPLPSALFKSIISGDRIGAREPYGKTFTYVPSATNWFNGNYYPKTTDHTDGFYRRWYIVHFNNTKPDSERDAGLLDRIISEELPSVLRWAIAGVEDYLKNGLYMSPAHFDCLLKWKTDGNSVQGWLEDSDDNGIQYRGSGISKAPLKLTWGYNLYRDWCNRCGVHAYKKTTFVQHMEALGHSTSIYNGYRVFSTLYLVEPNIIFNNVV</sequence>
<keyword evidence="3" id="KW-0067">ATP-binding</keyword>
<comment type="caution">
    <text evidence="5">The sequence shown here is derived from an EMBL/GenBank/DDBJ whole genome shotgun (WGS) entry which is preliminary data.</text>
</comment>
<dbReference type="InterPro" id="IPR045455">
    <property type="entry name" value="NrS-1_pol-like_helicase"/>
</dbReference>
<protein>
    <submittedName>
        <fullName evidence="5">DNA primase phage-associated</fullName>
    </submittedName>
</protein>
<dbReference type="Gene3D" id="3.40.1360.10">
    <property type="match status" value="1"/>
</dbReference>
<keyword evidence="1" id="KW-0547">Nucleotide-binding</keyword>
<dbReference type="Pfam" id="PF19263">
    <property type="entry name" value="DUF5906"/>
    <property type="match status" value="1"/>
</dbReference>
<dbReference type="InterPro" id="IPR034154">
    <property type="entry name" value="TOPRIM_DnaG/twinkle"/>
</dbReference>
<dbReference type="GO" id="GO:0016787">
    <property type="term" value="F:hydrolase activity"/>
    <property type="evidence" value="ECO:0007669"/>
    <property type="project" value="UniProtKB-KW"/>
</dbReference>
<dbReference type="EMBL" id="BBMT01000009">
    <property type="protein sequence ID" value="GAL36112.1"/>
    <property type="molecule type" value="Genomic_DNA"/>
</dbReference>
<dbReference type="CDD" id="cd01029">
    <property type="entry name" value="TOPRIM_primases"/>
    <property type="match status" value="1"/>
</dbReference>
<dbReference type="InterPro" id="IPR014015">
    <property type="entry name" value="Helicase_SF3_DNA-vir"/>
</dbReference>
<feature type="domain" description="SF3 helicase" evidence="4">
    <location>
        <begin position="451"/>
        <end position="606"/>
    </location>
</feature>
<proteinExistence type="predicted"/>
<dbReference type="InterPro" id="IPR027417">
    <property type="entry name" value="P-loop_NTPase"/>
</dbReference>
<dbReference type="InterPro" id="IPR051620">
    <property type="entry name" value="ORF904-like_C"/>
</dbReference>
<reference evidence="5 6" key="1">
    <citation type="submission" date="2014-09" db="EMBL/GenBank/DDBJ databases">
        <title>Vibrio maritimus JCM 19240. (C210) whole genome shotgun sequence.</title>
        <authorList>
            <person name="Sawabe T."/>
            <person name="Meirelles P."/>
            <person name="Nakanishi M."/>
            <person name="Sayaka M."/>
            <person name="Hattori M."/>
            <person name="Ohkuma M."/>
        </authorList>
    </citation>
    <scope>NUCLEOTIDE SEQUENCE [LARGE SCALE GENOMIC DNA]</scope>
    <source>
        <strain evidence="5 6">JCM 19240</strain>
    </source>
</reference>
<dbReference type="Gene3D" id="3.40.50.300">
    <property type="entry name" value="P-loop containing nucleotide triphosphate hydrolases"/>
    <property type="match status" value="1"/>
</dbReference>
<gene>
    <name evidence="5" type="ORF">JCM19240_1554</name>
</gene>
<name>A0A090TZ23_9VIBR</name>
<keyword evidence="2" id="KW-0378">Hydrolase</keyword>
<evidence type="ECO:0000259" key="4">
    <source>
        <dbReference type="PROSITE" id="PS51206"/>
    </source>
</evidence>
<dbReference type="AlphaFoldDB" id="A0A090TZ23"/>
<reference evidence="5 6" key="2">
    <citation type="submission" date="2014-09" db="EMBL/GenBank/DDBJ databases">
        <authorList>
            <consortium name="NBRP consortium"/>
            <person name="Sawabe T."/>
            <person name="Meirelles P."/>
            <person name="Nakanishi M."/>
            <person name="Sayaka M."/>
            <person name="Hattori M."/>
            <person name="Ohkuma M."/>
        </authorList>
    </citation>
    <scope>NUCLEOTIDE SEQUENCE [LARGE SCALE GENOMIC DNA]</scope>
    <source>
        <strain evidence="5 6">JCM 19240</strain>
    </source>
</reference>
<dbReference type="InterPro" id="IPR006171">
    <property type="entry name" value="TOPRIM_dom"/>
</dbReference>
<evidence type="ECO:0000313" key="6">
    <source>
        <dbReference type="Proteomes" id="UP000029224"/>
    </source>
</evidence>
<dbReference type="PANTHER" id="PTHR35372:SF2">
    <property type="entry name" value="SF3 HELICASE DOMAIN-CONTAINING PROTEIN"/>
    <property type="match status" value="1"/>
</dbReference>
<dbReference type="PANTHER" id="PTHR35372">
    <property type="entry name" value="ATP BINDING PROTEIN-RELATED"/>
    <property type="match status" value="1"/>
</dbReference>
<organism evidence="5 6">
    <name type="scientific">Vibrio maritimus</name>
    <dbReference type="NCBI Taxonomy" id="990268"/>
    <lineage>
        <taxon>Bacteria</taxon>
        <taxon>Pseudomonadati</taxon>
        <taxon>Pseudomonadota</taxon>
        <taxon>Gammaproteobacteria</taxon>
        <taxon>Vibrionales</taxon>
        <taxon>Vibrionaceae</taxon>
        <taxon>Vibrio</taxon>
    </lineage>
</organism>
<dbReference type="InterPro" id="IPR006500">
    <property type="entry name" value="Helicase_put_C_phage/plasmid"/>
</dbReference>
<dbReference type="PROSITE" id="PS51206">
    <property type="entry name" value="SF3_HELICASE_1"/>
    <property type="match status" value="1"/>
</dbReference>
<dbReference type="Proteomes" id="UP000029224">
    <property type="component" value="Unassembled WGS sequence"/>
</dbReference>
<dbReference type="SUPFAM" id="SSF52540">
    <property type="entry name" value="P-loop containing nucleoside triphosphate hydrolases"/>
    <property type="match status" value="1"/>
</dbReference>
<dbReference type="GO" id="GO:0005524">
    <property type="term" value="F:ATP binding"/>
    <property type="evidence" value="ECO:0007669"/>
    <property type="project" value="UniProtKB-KW"/>
</dbReference>
<evidence type="ECO:0000256" key="1">
    <source>
        <dbReference type="ARBA" id="ARBA00022741"/>
    </source>
</evidence>
<accession>A0A090TZ23</accession>
<evidence type="ECO:0000256" key="2">
    <source>
        <dbReference type="ARBA" id="ARBA00022801"/>
    </source>
</evidence>
<evidence type="ECO:0000256" key="3">
    <source>
        <dbReference type="ARBA" id="ARBA00022840"/>
    </source>
</evidence>
<dbReference type="Pfam" id="PF13362">
    <property type="entry name" value="Toprim_3"/>
    <property type="match status" value="1"/>
</dbReference>
<dbReference type="NCBIfam" id="TIGR01613">
    <property type="entry name" value="primase_Cterm"/>
    <property type="match status" value="1"/>
</dbReference>
<keyword evidence="6" id="KW-1185">Reference proteome</keyword>
<evidence type="ECO:0000313" key="5">
    <source>
        <dbReference type="EMBL" id="GAL36112.1"/>
    </source>
</evidence>